<dbReference type="Proteomes" id="UP001215598">
    <property type="component" value="Unassembled WGS sequence"/>
</dbReference>
<gene>
    <name evidence="2" type="ORF">B0H16DRAFT_1477891</name>
</gene>
<comment type="caution">
    <text evidence="2">The sequence shown here is derived from an EMBL/GenBank/DDBJ whole genome shotgun (WGS) entry which is preliminary data.</text>
</comment>
<keyword evidence="3" id="KW-1185">Reference proteome</keyword>
<feature type="compositionally biased region" description="Pro residues" evidence="1">
    <location>
        <begin position="1"/>
        <end position="10"/>
    </location>
</feature>
<organism evidence="2 3">
    <name type="scientific">Mycena metata</name>
    <dbReference type="NCBI Taxonomy" id="1033252"/>
    <lineage>
        <taxon>Eukaryota</taxon>
        <taxon>Fungi</taxon>
        <taxon>Dikarya</taxon>
        <taxon>Basidiomycota</taxon>
        <taxon>Agaricomycotina</taxon>
        <taxon>Agaricomycetes</taxon>
        <taxon>Agaricomycetidae</taxon>
        <taxon>Agaricales</taxon>
        <taxon>Marasmiineae</taxon>
        <taxon>Mycenaceae</taxon>
        <taxon>Mycena</taxon>
    </lineage>
</organism>
<reference evidence="2" key="1">
    <citation type="submission" date="2023-03" db="EMBL/GenBank/DDBJ databases">
        <title>Massive genome expansion in bonnet fungi (Mycena s.s.) driven by repeated elements and novel gene families across ecological guilds.</title>
        <authorList>
            <consortium name="Lawrence Berkeley National Laboratory"/>
            <person name="Harder C.B."/>
            <person name="Miyauchi S."/>
            <person name="Viragh M."/>
            <person name="Kuo A."/>
            <person name="Thoen E."/>
            <person name="Andreopoulos B."/>
            <person name="Lu D."/>
            <person name="Skrede I."/>
            <person name="Drula E."/>
            <person name="Henrissat B."/>
            <person name="Morin E."/>
            <person name="Kohler A."/>
            <person name="Barry K."/>
            <person name="LaButti K."/>
            <person name="Morin E."/>
            <person name="Salamov A."/>
            <person name="Lipzen A."/>
            <person name="Mereny Z."/>
            <person name="Hegedus B."/>
            <person name="Baldrian P."/>
            <person name="Stursova M."/>
            <person name="Weitz H."/>
            <person name="Taylor A."/>
            <person name="Grigoriev I.V."/>
            <person name="Nagy L.G."/>
            <person name="Martin F."/>
            <person name="Kauserud H."/>
        </authorList>
    </citation>
    <scope>NUCLEOTIDE SEQUENCE</scope>
    <source>
        <strain evidence="2">CBHHK182m</strain>
    </source>
</reference>
<dbReference type="AlphaFoldDB" id="A0AAD7H7Z4"/>
<protein>
    <submittedName>
        <fullName evidence="2">Uncharacterized protein</fullName>
    </submittedName>
</protein>
<feature type="compositionally biased region" description="Basic and acidic residues" evidence="1">
    <location>
        <begin position="14"/>
        <end position="58"/>
    </location>
</feature>
<feature type="region of interest" description="Disordered" evidence="1">
    <location>
        <begin position="1"/>
        <end position="264"/>
    </location>
</feature>
<evidence type="ECO:0000256" key="1">
    <source>
        <dbReference type="SAM" id="MobiDB-lite"/>
    </source>
</evidence>
<proteinExistence type="predicted"/>
<accession>A0AAD7H7Z4</accession>
<feature type="compositionally biased region" description="Acidic residues" evidence="1">
    <location>
        <begin position="101"/>
        <end position="130"/>
    </location>
</feature>
<feature type="compositionally biased region" description="Basic and acidic residues" evidence="1">
    <location>
        <begin position="248"/>
        <end position="264"/>
    </location>
</feature>
<dbReference type="EMBL" id="JARKIB010000321">
    <property type="protein sequence ID" value="KAJ7714661.1"/>
    <property type="molecule type" value="Genomic_DNA"/>
</dbReference>
<sequence length="603" mass="65782">MAPKPPPPPLGFSLRKDRDPNPGKPDQVRAKRPDGSVQQDKDKKAAKKTAADRKRTAGIEKAAAIELQQEVADKEVDPNHPPTTAVKKALRQRPQRRPEDDNVGNDDYNPEDDPEDDADGVFDPSDDEDVPAATPSHKKATGKGATRKELNQARDAQRKGLVGSGALPGKRKASNANAADRPVPKKVKPAAVGGLREEYQRRGRTPSSSSSAMSVDAYSEGDTLPPASEYQDSSEGLAGIESDEDEDGEKRWASNHDSEKVGRRLGGGRELENLSQINSLAGIVDTDAADLVPLRRSKSGGLNKSKITLNHLPAAIRSLFNSKWKPVLIRWAATLPAWQDNIESYEDVASIWQATFPKYPLAENRDFQDAVVKLSDDRLNTWRHNFAVASTDALATLLDDWSRDTPGLDRAEAVQWLLEKDPDDGTRVFHWRQYHADPEEGAEADAEPVVKPKGLFGGHLIIQSLASHYKAAYPAGLASRKDLGDSAVPEGPLVYAIQSGQRALTYSKTGKLEVPGQRRGEFSKTNWGDREALIGGEMVAINTTSDLVELVKGLTDTQWNKIIDAAIAAARPSRKSSRAAEEIDVDNLPVAKPPRQIIDYDSD</sequence>
<evidence type="ECO:0000313" key="3">
    <source>
        <dbReference type="Proteomes" id="UP001215598"/>
    </source>
</evidence>
<name>A0AAD7H7Z4_9AGAR</name>
<feature type="compositionally biased region" description="Basic and acidic residues" evidence="1">
    <location>
        <begin position="146"/>
        <end position="158"/>
    </location>
</feature>
<evidence type="ECO:0000313" key="2">
    <source>
        <dbReference type="EMBL" id="KAJ7714661.1"/>
    </source>
</evidence>